<evidence type="ECO:0000259" key="5">
    <source>
        <dbReference type="Pfam" id="PF02780"/>
    </source>
</evidence>
<accession>A0A150GVD9</accession>
<sequence length="160" mass="17200">MPRYLPRSIGRQGPRAPRRENVCLLAYGSSVNEALAAAEMLERDGVSVTVIDARFCKPLYTTLILSAAKEHPVMISIEEGSMGRFAAHVMQFLALEGLLDGGLKFRPMTLPDRYIEHGAFRDQLAIAGLTAQHIASTALTTLGRAKDAAKFSLSALSGGA</sequence>
<name>A0A150GVD9_GONPE</name>
<protein>
    <recommendedName>
        <fullName evidence="5">Transketolase C-terminal domain-containing protein</fullName>
    </recommendedName>
</protein>
<evidence type="ECO:0000256" key="1">
    <source>
        <dbReference type="ARBA" id="ARBA00001946"/>
    </source>
</evidence>
<dbReference type="InterPro" id="IPR009014">
    <property type="entry name" value="Transketo_C/PFOR_II"/>
</dbReference>
<organism evidence="6 7">
    <name type="scientific">Gonium pectorale</name>
    <name type="common">Green alga</name>
    <dbReference type="NCBI Taxonomy" id="33097"/>
    <lineage>
        <taxon>Eukaryota</taxon>
        <taxon>Viridiplantae</taxon>
        <taxon>Chlorophyta</taxon>
        <taxon>core chlorophytes</taxon>
        <taxon>Chlorophyceae</taxon>
        <taxon>CS clade</taxon>
        <taxon>Chlamydomonadales</taxon>
        <taxon>Volvocaceae</taxon>
        <taxon>Gonium</taxon>
    </lineage>
</organism>
<evidence type="ECO:0000256" key="4">
    <source>
        <dbReference type="ARBA" id="ARBA00023052"/>
    </source>
</evidence>
<dbReference type="GO" id="GO:0016114">
    <property type="term" value="P:terpenoid biosynthetic process"/>
    <property type="evidence" value="ECO:0007669"/>
    <property type="project" value="InterPro"/>
</dbReference>
<feature type="domain" description="Transketolase C-terminal" evidence="5">
    <location>
        <begin position="19"/>
        <end position="134"/>
    </location>
</feature>
<dbReference type="PANTHER" id="PTHR43322">
    <property type="entry name" value="1-D-DEOXYXYLULOSE 5-PHOSPHATE SYNTHASE-RELATED"/>
    <property type="match status" value="1"/>
</dbReference>
<dbReference type="Proteomes" id="UP000075714">
    <property type="component" value="Unassembled WGS sequence"/>
</dbReference>
<reference evidence="7" key="1">
    <citation type="journal article" date="2016" name="Nat. Commun.">
        <title>The Gonium pectorale genome demonstrates co-option of cell cycle regulation during the evolution of multicellularity.</title>
        <authorList>
            <person name="Hanschen E.R."/>
            <person name="Marriage T.N."/>
            <person name="Ferris P.J."/>
            <person name="Hamaji T."/>
            <person name="Toyoda A."/>
            <person name="Fujiyama A."/>
            <person name="Neme R."/>
            <person name="Noguchi H."/>
            <person name="Minakuchi Y."/>
            <person name="Suzuki M."/>
            <person name="Kawai-Toyooka H."/>
            <person name="Smith D.R."/>
            <person name="Sparks H."/>
            <person name="Anderson J."/>
            <person name="Bakaric R."/>
            <person name="Luria V."/>
            <person name="Karger A."/>
            <person name="Kirschner M.W."/>
            <person name="Durand P.M."/>
            <person name="Michod R.E."/>
            <person name="Nozaki H."/>
            <person name="Olson B.J."/>
        </authorList>
    </citation>
    <scope>NUCLEOTIDE SEQUENCE [LARGE SCALE GENOMIC DNA]</scope>
    <source>
        <strain evidence="7">NIES-2863</strain>
    </source>
</reference>
<evidence type="ECO:0000256" key="2">
    <source>
        <dbReference type="ARBA" id="ARBA00011738"/>
    </source>
</evidence>
<comment type="cofactor">
    <cofactor evidence="1">
        <name>Mg(2+)</name>
        <dbReference type="ChEBI" id="CHEBI:18420"/>
    </cofactor>
</comment>
<dbReference type="Pfam" id="PF02780">
    <property type="entry name" value="Transketolase_C"/>
    <property type="match status" value="1"/>
</dbReference>
<keyword evidence="4" id="KW-0786">Thiamine pyrophosphate</keyword>
<dbReference type="OrthoDB" id="10266385at2759"/>
<dbReference type="AlphaFoldDB" id="A0A150GVD9"/>
<comment type="subunit">
    <text evidence="2">Homodimer.</text>
</comment>
<dbReference type="InterPro" id="IPR033248">
    <property type="entry name" value="Transketolase_C"/>
</dbReference>
<dbReference type="InterPro" id="IPR005477">
    <property type="entry name" value="Dxylulose-5-P_synthase"/>
</dbReference>
<keyword evidence="7" id="KW-1185">Reference proteome</keyword>
<evidence type="ECO:0000313" key="6">
    <source>
        <dbReference type="EMBL" id="KXZ53801.1"/>
    </source>
</evidence>
<evidence type="ECO:0000256" key="3">
    <source>
        <dbReference type="ARBA" id="ARBA00022679"/>
    </source>
</evidence>
<proteinExistence type="predicted"/>
<dbReference type="SUPFAM" id="SSF52922">
    <property type="entry name" value="TK C-terminal domain-like"/>
    <property type="match status" value="1"/>
</dbReference>
<dbReference type="PANTHER" id="PTHR43322:SF5">
    <property type="entry name" value="1-DEOXY-D-XYLULOSE-5-PHOSPHATE SYNTHASE, CHLOROPLASTIC"/>
    <property type="match status" value="1"/>
</dbReference>
<dbReference type="EMBL" id="LSYV01000007">
    <property type="protein sequence ID" value="KXZ53801.1"/>
    <property type="molecule type" value="Genomic_DNA"/>
</dbReference>
<keyword evidence="3" id="KW-0808">Transferase</keyword>
<evidence type="ECO:0000313" key="7">
    <source>
        <dbReference type="Proteomes" id="UP000075714"/>
    </source>
</evidence>
<comment type="caution">
    <text evidence="6">The sequence shown here is derived from an EMBL/GenBank/DDBJ whole genome shotgun (WGS) entry which is preliminary data.</text>
</comment>
<dbReference type="Gene3D" id="3.40.50.920">
    <property type="match status" value="1"/>
</dbReference>
<gene>
    <name evidence="6" type="ORF">GPECTOR_6g719</name>
</gene>
<dbReference type="STRING" id="33097.A0A150GVD9"/>
<dbReference type="GO" id="GO:0008661">
    <property type="term" value="F:1-deoxy-D-xylulose-5-phosphate synthase activity"/>
    <property type="evidence" value="ECO:0007669"/>
    <property type="project" value="InterPro"/>
</dbReference>